<sequence>MCYLLILTNEFDCGHRFVFRRDRIDCNSTTCSLSASHRLDCIKCTSTCRQSLMQDQTWNSGRLRRPCENCLSK</sequence>
<dbReference type="Proteomes" id="UP001150238">
    <property type="component" value="Unassembled WGS sequence"/>
</dbReference>
<evidence type="ECO:0000313" key="2">
    <source>
        <dbReference type="Proteomes" id="UP001150238"/>
    </source>
</evidence>
<reference evidence="1" key="2">
    <citation type="journal article" date="2023" name="Proc. Natl. Acad. Sci. U.S.A.">
        <title>A global phylogenomic analysis of the shiitake genus Lentinula.</title>
        <authorList>
            <person name="Sierra-Patev S."/>
            <person name="Min B."/>
            <person name="Naranjo-Ortiz M."/>
            <person name="Looney B."/>
            <person name="Konkel Z."/>
            <person name="Slot J.C."/>
            <person name="Sakamoto Y."/>
            <person name="Steenwyk J.L."/>
            <person name="Rokas A."/>
            <person name="Carro J."/>
            <person name="Camarero S."/>
            <person name="Ferreira P."/>
            <person name="Molpeceres G."/>
            <person name="Ruiz-Duenas F.J."/>
            <person name="Serrano A."/>
            <person name="Henrissat B."/>
            <person name="Drula E."/>
            <person name="Hughes K.W."/>
            <person name="Mata J.L."/>
            <person name="Ishikawa N.K."/>
            <person name="Vargas-Isla R."/>
            <person name="Ushijima S."/>
            <person name="Smith C.A."/>
            <person name="Donoghue J."/>
            <person name="Ahrendt S."/>
            <person name="Andreopoulos W."/>
            <person name="He G."/>
            <person name="LaButti K."/>
            <person name="Lipzen A."/>
            <person name="Ng V."/>
            <person name="Riley R."/>
            <person name="Sandor L."/>
            <person name="Barry K."/>
            <person name="Martinez A.T."/>
            <person name="Xiao Y."/>
            <person name="Gibbons J.G."/>
            <person name="Terashima K."/>
            <person name="Grigoriev I.V."/>
            <person name="Hibbett D."/>
        </authorList>
    </citation>
    <scope>NUCLEOTIDE SEQUENCE</scope>
    <source>
        <strain evidence="1">Sp2 HRB7682 ss15</strain>
    </source>
</reference>
<dbReference type="AlphaFoldDB" id="A0A9W9ACP2"/>
<organism evidence="1 2">
    <name type="scientific">Lentinula lateritia</name>
    <dbReference type="NCBI Taxonomy" id="40482"/>
    <lineage>
        <taxon>Eukaryota</taxon>
        <taxon>Fungi</taxon>
        <taxon>Dikarya</taxon>
        <taxon>Basidiomycota</taxon>
        <taxon>Agaricomycotina</taxon>
        <taxon>Agaricomycetes</taxon>
        <taxon>Agaricomycetidae</taxon>
        <taxon>Agaricales</taxon>
        <taxon>Marasmiineae</taxon>
        <taxon>Omphalotaceae</taxon>
        <taxon>Lentinula</taxon>
    </lineage>
</organism>
<gene>
    <name evidence="1" type="ORF">C8J55DRAFT_514066</name>
</gene>
<protein>
    <submittedName>
        <fullName evidence="1">Uncharacterized protein</fullName>
    </submittedName>
</protein>
<name>A0A9W9ACP2_9AGAR</name>
<reference evidence="1" key="1">
    <citation type="submission" date="2022-08" db="EMBL/GenBank/DDBJ databases">
        <authorList>
            <consortium name="DOE Joint Genome Institute"/>
            <person name="Min B."/>
            <person name="Riley R."/>
            <person name="Sierra-Patev S."/>
            <person name="Naranjo-Ortiz M."/>
            <person name="Looney B."/>
            <person name="Konkel Z."/>
            <person name="Slot J.C."/>
            <person name="Sakamoto Y."/>
            <person name="Steenwyk J.L."/>
            <person name="Rokas A."/>
            <person name="Carro J."/>
            <person name="Camarero S."/>
            <person name="Ferreira P."/>
            <person name="Molpeceres G."/>
            <person name="Ruiz-Duenas F.J."/>
            <person name="Serrano A."/>
            <person name="Henrissat B."/>
            <person name="Drula E."/>
            <person name="Hughes K.W."/>
            <person name="Mata J.L."/>
            <person name="Ishikawa N.K."/>
            <person name="Vargas-Isla R."/>
            <person name="Ushijima S."/>
            <person name="Smith C.A."/>
            <person name="Ahrendt S."/>
            <person name="Andreopoulos W."/>
            <person name="He G."/>
            <person name="Labutti K."/>
            <person name="Lipzen A."/>
            <person name="Ng V."/>
            <person name="Sandor L."/>
            <person name="Barry K."/>
            <person name="Martinez A.T."/>
            <person name="Xiao Y."/>
            <person name="Gibbons J.G."/>
            <person name="Terashima K."/>
            <person name="Hibbett D.S."/>
            <person name="Grigoriev I.V."/>
        </authorList>
    </citation>
    <scope>NUCLEOTIDE SEQUENCE</scope>
    <source>
        <strain evidence="1">Sp2 HRB7682 ss15</strain>
    </source>
</reference>
<comment type="caution">
    <text evidence="1">The sequence shown here is derived from an EMBL/GenBank/DDBJ whole genome shotgun (WGS) entry which is preliminary data.</text>
</comment>
<proteinExistence type="predicted"/>
<dbReference type="EMBL" id="JANVFS010000016">
    <property type="protein sequence ID" value="KAJ4479674.1"/>
    <property type="molecule type" value="Genomic_DNA"/>
</dbReference>
<accession>A0A9W9ACP2</accession>
<evidence type="ECO:0000313" key="1">
    <source>
        <dbReference type="EMBL" id="KAJ4479674.1"/>
    </source>
</evidence>